<evidence type="ECO:0000256" key="1">
    <source>
        <dbReference type="ARBA" id="ARBA00004141"/>
    </source>
</evidence>
<evidence type="ECO:0000256" key="2">
    <source>
        <dbReference type="ARBA" id="ARBA00022692"/>
    </source>
</evidence>
<keyword evidence="4 5" id="KW-0472">Membrane</keyword>
<feature type="transmembrane region" description="Helical" evidence="5">
    <location>
        <begin position="20"/>
        <end position="38"/>
    </location>
</feature>
<dbReference type="PANTHER" id="PTHR31465:SF35">
    <property type="entry name" value="RTA1 DOMAIN PROTEIN-RELATED"/>
    <property type="match status" value="1"/>
</dbReference>
<reference evidence="6 7" key="1">
    <citation type="submission" date="2017-01" db="EMBL/GenBank/DDBJ databases">
        <title>Draft genome sequence of Diplodia seriata F98.1, a fungal species involved in grapevine trunk diseases.</title>
        <authorList>
            <person name="Robert-Siegwald G."/>
            <person name="Vallet J."/>
            <person name="Abou-Mansour E."/>
            <person name="Xu J."/>
            <person name="Rey P."/>
            <person name="Bertsch C."/>
            <person name="Rego C."/>
            <person name="Larignon P."/>
            <person name="Fontaine F."/>
            <person name="Lebrun M.-H."/>
        </authorList>
    </citation>
    <scope>NUCLEOTIDE SEQUENCE [LARGE SCALE GENOMIC DNA]</scope>
    <source>
        <strain evidence="6 7">F98.1</strain>
    </source>
</reference>
<gene>
    <name evidence="6" type="ORF">BK809_0005379</name>
</gene>
<evidence type="ECO:0000256" key="5">
    <source>
        <dbReference type="SAM" id="Phobius"/>
    </source>
</evidence>
<feature type="transmembrane region" description="Helical" evidence="5">
    <location>
        <begin position="224"/>
        <end position="245"/>
    </location>
</feature>
<comment type="subcellular location">
    <subcellularLocation>
        <location evidence="1">Membrane</location>
        <topology evidence="1">Multi-pass membrane protein</topology>
    </subcellularLocation>
</comment>
<evidence type="ECO:0000313" key="6">
    <source>
        <dbReference type="EMBL" id="OMP88658.1"/>
    </source>
</evidence>
<dbReference type="Pfam" id="PF04479">
    <property type="entry name" value="RTA1"/>
    <property type="match status" value="1"/>
</dbReference>
<dbReference type="STRING" id="420778.A0A1S8BN44"/>
<name>A0A1S8BN44_9PEZI</name>
<accession>A0A1S8BN44</accession>
<dbReference type="InterPro" id="IPR007568">
    <property type="entry name" value="RTA1"/>
</dbReference>
<dbReference type="GO" id="GO:0016020">
    <property type="term" value="C:membrane"/>
    <property type="evidence" value="ECO:0007669"/>
    <property type="project" value="UniProtKB-SubCell"/>
</dbReference>
<evidence type="ECO:0000313" key="7">
    <source>
        <dbReference type="Proteomes" id="UP000190776"/>
    </source>
</evidence>
<feature type="transmembrane region" description="Helical" evidence="5">
    <location>
        <begin position="45"/>
        <end position="64"/>
    </location>
</feature>
<proteinExistence type="predicted"/>
<feature type="transmembrane region" description="Helical" evidence="5">
    <location>
        <begin position="260"/>
        <end position="279"/>
    </location>
</feature>
<dbReference type="EMBL" id="MSZU01000074">
    <property type="protein sequence ID" value="OMP88658.1"/>
    <property type="molecule type" value="Genomic_DNA"/>
</dbReference>
<feature type="transmembrane region" description="Helical" evidence="5">
    <location>
        <begin position="106"/>
        <end position="130"/>
    </location>
</feature>
<dbReference type="AlphaFoldDB" id="A0A1S8BN44"/>
<dbReference type="Proteomes" id="UP000190776">
    <property type="component" value="Unassembled WGS sequence"/>
</dbReference>
<dbReference type="PANTHER" id="PTHR31465">
    <property type="entry name" value="PROTEIN RTA1-RELATED"/>
    <property type="match status" value="1"/>
</dbReference>
<keyword evidence="3 5" id="KW-1133">Transmembrane helix</keyword>
<feature type="transmembrane region" description="Helical" evidence="5">
    <location>
        <begin position="181"/>
        <end position="203"/>
    </location>
</feature>
<evidence type="ECO:0000256" key="3">
    <source>
        <dbReference type="ARBA" id="ARBA00022989"/>
    </source>
</evidence>
<organism evidence="6 7">
    <name type="scientific">Diplodia seriata</name>
    <dbReference type="NCBI Taxonomy" id="420778"/>
    <lineage>
        <taxon>Eukaryota</taxon>
        <taxon>Fungi</taxon>
        <taxon>Dikarya</taxon>
        <taxon>Ascomycota</taxon>
        <taxon>Pezizomycotina</taxon>
        <taxon>Dothideomycetes</taxon>
        <taxon>Dothideomycetes incertae sedis</taxon>
        <taxon>Botryosphaeriales</taxon>
        <taxon>Botryosphaeriaceae</taxon>
        <taxon>Diplodia</taxon>
    </lineage>
</organism>
<dbReference type="OrthoDB" id="3358017at2759"/>
<evidence type="ECO:0000256" key="4">
    <source>
        <dbReference type="ARBA" id="ARBA00023136"/>
    </source>
</evidence>
<comment type="caution">
    <text evidence="6">The sequence shown here is derived from an EMBL/GenBank/DDBJ whole genome shotgun (WGS) entry which is preliminary data.</text>
</comment>
<keyword evidence="2 5" id="KW-0812">Transmembrane</keyword>
<protein>
    <submittedName>
        <fullName evidence="6">Protein RTM1</fullName>
    </submittedName>
</protein>
<feature type="transmembrane region" description="Helical" evidence="5">
    <location>
        <begin position="142"/>
        <end position="161"/>
    </location>
</feature>
<sequence>MATDDSLGGYKLYNYSPSLPAAIIFVIAFALTTSFHAFQLIKHKTWYMLAFLIGGFCTLALLQTSQRLPTDKSMRTVEVIGYIGRSAGATEDYGKWTVPPYVLQSVFLLVAPALFAASIYMILGRIILLTDGESHAIIKRRWLTKFFVFGDVFSFLLQSSGGGLMAKGTSDPDSITMAQNIIIGGLILQLVFFGFFIIVAGIFHMRMNSVPTAKSQQPEIRWRHYLTALYVVSVFIMVRCIFRAVEYIQGHDGYLLQNEVYIYIFDALLMFLVMVYMNWQHPAEIGHLLRGEIPSGSSYTMETVDPNKEDNLLGPREMV</sequence>